<evidence type="ECO:0000256" key="15">
    <source>
        <dbReference type="RuleBase" id="RU363016"/>
    </source>
</evidence>
<comment type="caution">
    <text evidence="18">The sequence shown here is derived from an EMBL/GenBank/DDBJ whole genome shotgun (WGS) entry which is preliminary data.</text>
</comment>
<comment type="catalytic activity">
    <reaction evidence="12 15">
        <text>Couples ATP hydrolysis with the unwinding of duplex DNA by translocating in the 3'-5' direction.</text>
        <dbReference type="EC" id="5.6.2.4"/>
    </reaction>
</comment>
<organism evidence="18 19">
    <name type="scientific">Membranihabitans marinus</name>
    <dbReference type="NCBI Taxonomy" id="1227546"/>
    <lineage>
        <taxon>Bacteria</taxon>
        <taxon>Pseudomonadati</taxon>
        <taxon>Bacteroidota</taxon>
        <taxon>Saprospiria</taxon>
        <taxon>Saprospirales</taxon>
        <taxon>Saprospiraceae</taxon>
        <taxon>Membranihabitans</taxon>
    </lineage>
</organism>
<dbReference type="InterPro" id="IPR045562">
    <property type="entry name" value="RecG_dom3_C"/>
</dbReference>
<dbReference type="AlphaFoldDB" id="A0A953L716"/>
<keyword evidence="6 15" id="KW-0347">Helicase</keyword>
<dbReference type="EMBL" id="JAHVHU010000008">
    <property type="protein sequence ID" value="MBY5958257.1"/>
    <property type="molecule type" value="Genomic_DNA"/>
</dbReference>
<evidence type="ECO:0000256" key="9">
    <source>
        <dbReference type="ARBA" id="ARBA00023172"/>
    </source>
</evidence>
<evidence type="ECO:0000256" key="12">
    <source>
        <dbReference type="ARBA" id="ARBA00034617"/>
    </source>
</evidence>
<evidence type="ECO:0000256" key="3">
    <source>
        <dbReference type="ARBA" id="ARBA00022741"/>
    </source>
</evidence>
<comment type="similarity">
    <text evidence="1 15">Belongs to the helicase family. RecG subfamily.</text>
</comment>
<dbReference type="InterPro" id="IPR033454">
    <property type="entry name" value="RecG_wedge"/>
</dbReference>
<dbReference type="GO" id="GO:0005524">
    <property type="term" value="F:ATP binding"/>
    <property type="evidence" value="ECO:0007669"/>
    <property type="project" value="UniProtKB-KW"/>
</dbReference>
<proteinExistence type="inferred from homology"/>
<keyword evidence="11" id="KW-0413">Isomerase</keyword>
<dbReference type="SUPFAM" id="SSF50249">
    <property type="entry name" value="Nucleic acid-binding proteins"/>
    <property type="match status" value="1"/>
</dbReference>
<evidence type="ECO:0000256" key="7">
    <source>
        <dbReference type="ARBA" id="ARBA00022840"/>
    </source>
</evidence>
<dbReference type="InterPro" id="IPR012340">
    <property type="entry name" value="NA-bd_OB-fold"/>
</dbReference>
<dbReference type="NCBIfam" id="TIGR00643">
    <property type="entry name" value="recG"/>
    <property type="match status" value="1"/>
</dbReference>
<comment type="function">
    <text evidence="15">Plays a critical role in recombination and DNA repair. Helps process Holliday junction intermediates to mature products by catalyzing branch migration. Has replication fork regression activity, unwinds stalled or blocked replication forks to make a HJ that can be resolved. Has a DNA unwinding activity characteristic of a DNA helicase with 3'-5' polarity.</text>
</comment>
<evidence type="ECO:0000256" key="2">
    <source>
        <dbReference type="ARBA" id="ARBA00017846"/>
    </source>
</evidence>
<dbReference type="GO" id="GO:0006310">
    <property type="term" value="P:DNA recombination"/>
    <property type="evidence" value="ECO:0007669"/>
    <property type="project" value="UniProtKB-UniRule"/>
</dbReference>
<gene>
    <name evidence="18" type="primary">recG</name>
    <name evidence="18" type="ORF">KUV50_08955</name>
</gene>
<protein>
    <recommendedName>
        <fullName evidence="2 15">ATP-dependent DNA helicase RecG</fullName>
        <ecNumber evidence="13 15">5.6.2.4</ecNumber>
    </recommendedName>
</protein>
<evidence type="ECO:0000256" key="5">
    <source>
        <dbReference type="ARBA" id="ARBA00022801"/>
    </source>
</evidence>
<dbReference type="Pfam" id="PF17191">
    <property type="entry name" value="RecG_wedge"/>
    <property type="match status" value="1"/>
</dbReference>
<keyword evidence="3 15" id="KW-0547">Nucleotide-binding</keyword>
<evidence type="ECO:0000313" key="19">
    <source>
        <dbReference type="Proteomes" id="UP000753961"/>
    </source>
</evidence>
<evidence type="ECO:0000256" key="6">
    <source>
        <dbReference type="ARBA" id="ARBA00022806"/>
    </source>
</evidence>
<dbReference type="NCBIfam" id="NF008168">
    <property type="entry name" value="PRK10917.2-2"/>
    <property type="match status" value="1"/>
</dbReference>
<keyword evidence="10 15" id="KW-0234">DNA repair</keyword>
<dbReference type="CDD" id="cd17992">
    <property type="entry name" value="DEXHc_RecG"/>
    <property type="match status" value="1"/>
</dbReference>
<dbReference type="NCBIfam" id="NF008165">
    <property type="entry name" value="PRK10917.1-3"/>
    <property type="match status" value="1"/>
</dbReference>
<sequence>MFIPGSYLTGKIEFVKGIGPAKAGLLQNELGIYLIEDLLLDFPIRYLDRTKITPIAEAKSEGEYVQVKGILKDFRVMGQGRGRRLVALVSDDTGGMELVWFKSIEWMVNHLTRGMEYVVNGRVSRFRNQYNMAHPEMEAASKKKTDSFQTFIPVYRSTEKLTKRGLDTKGRNRIMKPLIAELPRDAFKEYLPDELRQKFRFADIYETTRMIHYPMNQKQLRIAENRIIFEEFFFVQLRLIKQYLTRKRDLKGHVFETVGDYFMTFYEEHLPFELTGAQKRVLREIRRDMGTGKQMNRLLQGDVGSGKTIVALLAALLARDNGFQTALLAPTEILAQQHFESLTQLTEGMKYQVAILTGKTKTAERKELLRMLRIGAIDLLVGTHALLEDRVQFEEIGLAIIDEQHRFGVAQRAKLWKKGKRLPPHVLVMSATPIPRTLHMTTYGDLDVSVIDELPPGRKPIRTLHKTEFYRSDVIKFMKQEIAKGRQIYVVYPLIEESESLDLEDLNNGYEKLLTFFPRPDYQIGVVHGRMTPDEKEKEMERFSRGTTHILVSTTVIEVGVNIPNAAVMVIENANRFGLAQLHQLRGRVGRGSYQSYCILMTGNKLGDDARTRIDTMVRTNDGFEIAEVDLALRGPGKVQGTEQSGRLNFRKADLIEHKHILKAARETAKIILEEDPDLESDKHRGIKAYLEARHKSAEWWGRIS</sequence>
<evidence type="ECO:0000259" key="17">
    <source>
        <dbReference type="PROSITE" id="PS51194"/>
    </source>
</evidence>
<evidence type="ECO:0000259" key="16">
    <source>
        <dbReference type="PROSITE" id="PS51192"/>
    </source>
</evidence>
<evidence type="ECO:0000313" key="18">
    <source>
        <dbReference type="EMBL" id="MBY5958257.1"/>
    </source>
</evidence>
<evidence type="ECO:0000256" key="10">
    <source>
        <dbReference type="ARBA" id="ARBA00023204"/>
    </source>
</evidence>
<dbReference type="InterPro" id="IPR004609">
    <property type="entry name" value="ATP-dep_DNA_helicase_RecG"/>
</dbReference>
<dbReference type="EC" id="5.6.2.4" evidence="13 15"/>
<evidence type="ECO:0000256" key="4">
    <source>
        <dbReference type="ARBA" id="ARBA00022763"/>
    </source>
</evidence>
<dbReference type="CDD" id="cd04488">
    <property type="entry name" value="RecG_wedge_OBF"/>
    <property type="match status" value="1"/>
</dbReference>
<keyword evidence="9 15" id="KW-0233">DNA recombination</keyword>
<dbReference type="GO" id="GO:0043138">
    <property type="term" value="F:3'-5' DNA helicase activity"/>
    <property type="evidence" value="ECO:0007669"/>
    <property type="project" value="UniProtKB-EC"/>
</dbReference>
<keyword evidence="8" id="KW-0238">DNA-binding</keyword>
<keyword evidence="4 15" id="KW-0227">DNA damage</keyword>
<accession>A0A953L716</accession>
<dbReference type="SMART" id="SM00487">
    <property type="entry name" value="DEXDc"/>
    <property type="match status" value="1"/>
</dbReference>
<dbReference type="GO" id="GO:0016787">
    <property type="term" value="F:hydrolase activity"/>
    <property type="evidence" value="ECO:0007669"/>
    <property type="project" value="UniProtKB-KW"/>
</dbReference>
<dbReference type="SUPFAM" id="SSF52540">
    <property type="entry name" value="P-loop containing nucleoside triphosphate hydrolases"/>
    <property type="match status" value="2"/>
</dbReference>
<dbReference type="PROSITE" id="PS51192">
    <property type="entry name" value="HELICASE_ATP_BIND_1"/>
    <property type="match status" value="1"/>
</dbReference>
<dbReference type="InterPro" id="IPR014001">
    <property type="entry name" value="Helicase_ATP-bd"/>
</dbReference>
<dbReference type="Pfam" id="PF00270">
    <property type="entry name" value="DEAD"/>
    <property type="match status" value="1"/>
</dbReference>
<evidence type="ECO:0000256" key="11">
    <source>
        <dbReference type="ARBA" id="ARBA00023235"/>
    </source>
</evidence>
<dbReference type="RefSeq" id="WP_222579795.1">
    <property type="nucleotide sequence ID" value="NZ_JAHVHU010000008.1"/>
</dbReference>
<dbReference type="InterPro" id="IPR011545">
    <property type="entry name" value="DEAD/DEAH_box_helicase_dom"/>
</dbReference>
<dbReference type="SMART" id="SM00490">
    <property type="entry name" value="HELICc"/>
    <property type="match status" value="1"/>
</dbReference>
<dbReference type="PANTHER" id="PTHR47964:SF1">
    <property type="entry name" value="ATP-DEPENDENT DNA HELICASE HOMOLOG RECG, CHLOROPLASTIC"/>
    <property type="match status" value="1"/>
</dbReference>
<evidence type="ECO:0000256" key="8">
    <source>
        <dbReference type="ARBA" id="ARBA00023125"/>
    </source>
</evidence>
<reference evidence="18" key="1">
    <citation type="submission" date="2021-06" db="EMBL/GenBank/DDBJ databases">
        <title>44 bacteria genomes isolated from Dapeng, Shenzhen.</title>
        <authorList>
            <person name="Zheng W."/>
            <person name="Yu S."/>
            <person name="Huang Y."/>
        </authorList>
    </citation>
    <scope>NUCLEOTIDE SEQUENCE</scope>
    <source>
        <strain evidence="18">DP5N28-2</strain>
    </source>
</reference>
<keyword evidence="7 15" id="KW-0067">ATP-binding</keyword>
<dbReference type="Proteomes" id="UP000753961">
    <property type="component" value="Unassembled WGS sequence"/>
</dbReference>
<comment type="catalytic activity">
    <reaction evidence="14 15">
        <text>ATP + H2O = ADP + phosphate + H(+)</text>
        <dbReference type="Rhea" id="RHEA:13065"/>
        <dbReference type="ChEBI" id="CHEBI:15377"/>
        <dbReference type="ChEBI" id="CHEBI:15378"/>
        <dbReference type="ChEBI" id="CHEBI:30616"/>
        <dbReference type="ChEBI" id="CHEBI:43474"/>
        <dbReference type="ChEBI" id="CHEBI:456216"/>
        <dbReference type="EC" id="5.6.2.4"/>
    </reaction>
</comment>
<dbReference type="Gene3D" id="2.40.50.140">
    <property type="entry name" value="Nucleic acid-binding proteins"/>
    <property type="match status" value="1"/>
</dbReference>
<dbReference type="InterPro" id="IPR001650">
    <property type="entry name" value="Helicase_C-like"/>
</dbReference>
<dbReference type="PANTHER" id="PTHR47964">
    <property type="entry name" value="ATP-DEPENDENT DNA HELICASE HOMOLOG RECG, CHLOROPLASTIC"/>
    <property type="match status" value="1"/>
</dbReference>
<keyword evidence="5 15" id="KW-0378">Hydrolase</keyword>
<evidence type="ECO:0000256" key="13">
    <source>
        <dbReference type="ARBA" id="ARBA00034808"/>
    </source>
</evidence>
<keyword evidence="19" id="KW-1185">Reference proteome</keyword>
<feature type="domain" description="Helicase C-terminal" evidence="17">
    <location>
        <begin position="470"/>
        <end position="637"/>
    </location>
</feature>
<dbReference type="GO" id="GO:0003677">
    <property type="term" value="F:DNA binding"/>
    <property type="evidence" value="ECO:0007669"/>
    <property type="project" value="UniProtKB-KW"/>
</dbReference>
<dbReference type="Pfam" id="PF19833">
    <property type="entry name" value="RecG_dom3_C"/>
    <property type="match status" value="1"/>
</dbReference>
<name>A0A953L716_9BACT</name>
<evidence type="ECO:0000256" key="14">
    <source>
        <dbReference type="ARBA" id="ARBA00048988"/>
    </source>
</evidence>
<dbReference type="Pfam" id="PF00271">
    <property type="entry name" value="Helicase_C"/>
    <property type="match status" value="1"/>
</dbReference>
<feature type="domain" description="Helicase ATP-binding" evidence="16">
    <location>
        <begin position="288"/>
        <end position="451"/>
    </location>
</feature>
<evidence type="ECO:0000256" key="1">
    <source>
        <dbReference type="ARBA" id="ARBA00007504"/>
    </source>
</evidence>
<dbReference type="InterPro" id="IPR027417">
    <property type="entry name" value="P-loop_NTPase"/>
</dbReference>
<dbReference type="PROSITE" id="PS51194">
    <property type="entry name" value="HELICASE_CTER"/>
    <property type="match status" value="1"/>
</dbReference>
<dbReference type="InterPro" id="IPR047112">
    <property type="entry name" value="RecG/Mfd"/>
</dbReference>
<dbReference type="GO" id="GO:0006281">
    <property type="term" value="P:DNA repair"/>
    <property type="evidence" value="ECO:0007669"/>
    <property type="project" value="UniProtKB-UniRule"/>
</dbReference>
<dbReference type="Gene3D" id="3.40.50.300">
    <property type="entry name" value="P-loop containing nucleotide triphosphate hydrolases"/>
    <property type="match status" value="2"/>
</dbReference>